<dbReference type="AlphaFoldDB" id="A0A249PCZ6"/>
<evidence type="ECO:0008006" key="4">
    <source>
        <dbReference type="Google" id="ProtNLM"/>
    </source>
</evidence>
<dbReference type="STRING" id="716928.GCA_000261485_00471"/>
<evidence type="ECO:0000313" key="3">
    <source>
        <dbReference type="Proteomes" id="UP000217211"/>
    </source>
</evidence>
<dbReference type="Pfam" id="PF04402">
    <property type="entry name" value="SIMPL"/>
    <property type="match status" value="1"/>
</dbReference>
<dbReference type="eggNOG" id="COG2968">
    <property type="taxonomic scope" value="Bacteria"/>
</dbReference>
<evidence type="ECO:0000313" key="2">
    <source>
        <dbReference type="EMBL" id="ASY63788.1"/>
    </source>
</evidence>
<protein>
    <recommendedName>
        <fullName evidence="4">SIMPL domain-containing protein</fullName>
    </recommendedName>
</protein>
<evidence type="ECO:0000256" key="1">
    <source>
        <dbReference type="SAM" id="Phobius"/>
    </source>
</evidence>
<gene>
    <name evidence="2" type="ORF">SJ05684_c23480</name>
</gene>
<keyword evidence="1" id="KW-1133">Transmembrane helix</keyword>
<dbReference type="InterPro" id="IPR052022">
    <property type="entry name" value="26kDa_periplasmic_antigen"/>
</dbReference>
<dbReference type="InterPro" id="IPR007497">
    <property type="entry name" value="SIMPL/DUF541"/>
</dbReference>
<feature type="transmembrane region" description="Helical" evidence="1">
    <location>
        <begin position="33"/>
        <end position="56"/>
    </location>
</feature>
<organism evidence="2 3">
    <name type="scientific">Sinorhizobium sojae CCBAU 05684</name>
    <dbReference type="NCBI Taxonomy" id="716928"/>
    <lineage>
        <taxon>Bacteria</taxon>
        <taxon>Pseudomonadati</taxon>
        <taxon>Pseudomonadota</taxon>
        <taxon>Alphaproteobacteria</taxon>
        <taxon>Hyphomicrobiales</taxon>
        <taxon>Rhizobiaceae</taxon>
        <taxon>Sinorhizobium/Ensifer group</taxon>
        <taxon>Sinorhizobium</taxon>
    </lineage>
</organism>
<name>A0A249PCZ6_9HYPH</name>
<dbReference type="Proteomes" id="UP000217211">
    <property type="component" value="Chromosome"/>
</dbReference>
<dbReference type="GO" id="GO:0006974">
    <property type="term" value="P:DNA damage response"/>
    <property type="evidence" value="ECO:0007669"/>
    <property type="project" value="TreeGrafter"/>
</dbReference>
<dbReference type="EMBL" id="CP023067">
    <property type="protein sequence ID" value="ASY63788.1"/>
    <property type="molecule type" value="Genomic_DNA"/>
</dbReference>
<sequence length="285" mass="29820">MPTSHCRNAYTIDKHGLTAENNRRETSMMSTRIARAVQATAIAAAFSGAFAAAALAQDNGNGEKTRADGPRGRQAVIKVSGEGRATTAPDMAIVQLSVVKNGKTAREALDANNAAIAEVLAALRQAGIADRDLQTSGFSINPQYHYPPSDDGGSRPPELVGYQVVNGVTVRVRDLTKLGEVIDSSVSLGINQAGGIEFTNDKPDAVITEARKAAVADAIGKARVLAEAAGVSLGRLIELSEQPSRPEPPVPFARMAKESTADEVPIATGENAYNVTVNVTFAISQ</sequence>
<dbReference type="Gene3D" id="3.30.110.170">
    <property type="entry name" value="Protein of unknown function (DUF541), domain 1"/>
    <property type="match status" value="1"/>
</dbReference>
<keyword evidence="3" id="KW-1185">Reference proteome</keyword>
<dbReference type="PANTHER" id="PTHR34387:SF1">
    <property type="entry name" value="PERIPLASMIC IMMUNOGENIC PROTEIN"/>
    <property type="match status" value="1"/>
</dbReference>
<keyword evidence="1" id="KW-0812">Transmembrane</keyword>
<dbReference type="Gene3D" id="3.30.70.2970">
    <property type="entry name" value="Protein of unknown function (DUF541), domain 2"/>
    <property type="match status" value="1"/>
</dbReference>
<dbReference type="PANTHER" id="PTHR34387">
    <property type="entry name" value="SLR1258 PROTEIN"/>
    <property type="match status" value="1"/>
</dbReference>
<reference evidence="2 3" key="1">
    <citation type="submission" date="2017-08" db="EMBL/GenBank/DDBJ databases">
        <title>Multipartite genome sequences of Sinorhizobium species nodulating soybeans.</title>
        <authorList>
            <person name="Tian C.F."/>
        </authorList>
    </citation>
    <scope>NUCLEOTIDE SEQUENCE [LARGE SCALE GENOMIC DNA]</scope>
    <source>
        <strain evidence="2 3">CCBAU 05684</strain>
    </source>
</reference>
<proteinExistence type="predicted"/>
<dbReference type="KEGG" id="esj:SJ05684_c23480"/>
<accession>A0A249PCZ6</accession>
<keyword evidence="1" id="KW-0472">Membrane</keyword>